<name>A0A7W5XKV9_9MICC</name>
<evidence type="ECO:0000313" key="1">
    <source>
        <dbReference type="EMBL" id="MBB3668072.1"/>
    </source>
</evidence>
<sequence length="93" mass="10641">MNYTDIQQELAQRLVFHYEDVWPTEAWADFAGDVGAGEHETAVWIFLINSVEQDLPVETSHLNEISGVFGPDEGLEQFRSYIQTLRKRQLTAA</sequence>
<reference evidence="1 2" key="1">
    <citation type="submission" date="2020-08" db="EMBL/GenBank/DDBJ databases">
        <title>Sequencing the genomes of 1000 actinobacteria strains.</title>
        <authorList>
            <person name="Klenk H.-P."/>
        </authorList>
    </citation>
    <scope>NUCLEOTIDE SEQUENCE [LARGE SCALE GENOMIC DNA]</scope>
    <source>
        <strain evidence="1 2">DSM 28238</strain>
    </source>
</reference>
<accession>A0A7W5XKV9</accession>
<gene>
    <name evidence="1" type="ORF">FHX47_001701</name>
</gene>
<evidence type="ECO:0000313" key="2">
    <source>
        <dbReference type="Proteomes" id="UP000547528"/>
    </source>
</evidence>
<keyword evidence="2" id="KW-1185">Reference proteome</keyword>
<comment type="caution">
    <text evidence="1">The sequence shown here is derived from an EMBL/GenBank/DDBJ whole genome shotgun (WGS) entry which is preliminary data.</text>
</comment>
<organism evidence="1 2">
    <name type="scientific">Garicola koreensis</name>
    <dbReference type="NCBI Taxonomy" id="1262554"/>
    <lineage>
        <taxon>Bacteria</taxon>
        <taxon>Bacillati</taxon>
        <taxon>Actinomycetota</taxon>
        <taxon>Actinomycetes</taxon>
        <taxon>Micrococcales</taxon>
        <taxon>Micrococcaceae</taxon>
        <taxon>Garicola</taxon>
    </lineage>
</organism>
<dbReference type="AlphaFoldDB" id="A0A7W5XKV9"/>
<dbReference type="Proteomes" id="UP000547528">
    <property type="component" value="Unassembled WGS sequence"/>
</dbReference>
<dbReference type="RefSeq" id="WP_183358494.1">
    <property type="nucleotide sequence ID" value="NZ_BAABKR010000001.1"/>
</dbReference>
<proteinExistence type="predicted"/>
<protein>
    <submittedName>
        <fullName evidence="1">Uncharacterized protein</fullName>
    </submittedName>
</protein>
<dbReference type="EMBL" id="JACIBT010000007">
    <property type="protein sequence ID" value="MBB3668072.1"/>
    <property type="molecule type" value="Genomic_DNA"/>
</dbReference>